<dbReference type="AlphaFoldDB" id="A0AAD5QNP7"/>
<evidence type="ECO:0000313" key="1">
    <source>
        <dbReference type="EMBL" id="KAJ1355780.1"/>
    </source>
</evidence>
<dbReference type="EMBL" id="JAHQIW010002580">
    <property type="protein sequence ID" value="KAJ1355780.1"/>
    <property type="molecule type" value="Genomic_DNA"/>
</dbReference>
<accession>A0AAD5QNP7</accession>
<sequence>MALMNTSDGSARFCRSLVHLSALTGMRHGVGLLDTFDSHINDELMTASVNHLDALADQLGQRYVYDFPV</sequence>
<organism evidence="1 2">
    <name type="scientific">Parelaphostrongylus tenuis</name>
    <name type="common">Meningeal worm</name>
    <dbReference type="NCBI Taxonomy" id="148309"/>
    <lineage>
        <taxon>Eukaryota</taxon>
        <taxon>Metazoa</taxon>
        <taxon>Ecdysozoa</taxon>
        <taxon>Nematoda</taxon>
        <taxon>Chromadorea</taxon>
        <taxon>Rhabditida</taxon>
        <taxon>Rhabditina</taxon>
        <taxon>Rhabditomorpha</taxon>
        <taxon>Strongyloidea</taxon>
        <taxon>Metastrongylidae</taxon>
        <taxon>Parelaphostrongylus</taxon>
    </lineage>
</organism>
<protein>
    <submittedName>
        <fullName evidence="1">Uncharacterized protein</fullName>
    </submittedName>
</protein>
<comment type="caution">
    <text evidence="1">The sequence shown here is derived from an EMBL/GenBank/DDBJ whole genome shotgun (WGS) entry which is preliminary data.</text>
</comment>
<proteinExistence type="predicted"/>
<reference evidence="1" key="1">
    <citation type="submission" date="2021-06" db="EMBL/GenBank/DDBJ databases">
        <title>Parelaphostrongylus tenuis whole genome reference sequence.</title>
        <authorList>
            <person name="Garwood T.J."/>
            <person name="Larsen P.A."/>
            <person name="Fountain-Jones N.M."/>
            <person name="Garbe J.R."/>
            <person name="Macchietto M.G."/>
            <person name="Kania S.A."/>
            <person name="Gerhold R.W."/>
            <person name="Richards J.E."/>
            <person name="Wolf T.M."/>
        </authorList>
    </citation>
    <scope>NUCLEOTIDE SEQUENCE</scope>
    <source>
        <strain evidence="1">MNPRO001-30</strain>
        <tissue evidence="1">Meninges</tissue>
    </source>
</reference>
<keyword evidence="2" id="KW-1185">Reference proteome</keyword>
<name>A0AAD5QNP7_PARTN</name>
<dbReference type="Proteomes" id="UP001196413">
    <property type="component" value="Unassembled WGS sequence"/>
</dbReference>
<evidence type="ECO:0000313" key="2">
    <source>
        <dbReference type="Proteomes" id="UP001196413"/>
    </source>
</evidence>
<gene>
    <name evidence="1" type="ORF">KIN20_013321</name>
</gene>